<evidence type="ECO:0000256" key="1">
    <source>
        <dbReference type="SAM" id="Phobius"/>
    </source>
</evidence>
<proteinExistence type="predicted"/>
<accession>A0A397VWW6</accession>
<organism evidence="2 3">
    <name type="scientific">Gigaspora rosea</name>
    <dbReference type="NCBI Taxonomy" id="44941"/>
    <lineage>
        <taxon>Eukaryota</taxon>
        <taxon>Fungi</taxon>
        <taxon>Fungi incertae sedis</taxon>
        <taxon>Mucoromycota</taxon>
        <taxon>Glomeromycotina</taxon>
        <taxon>Glomeromycetes</taxon>
        <taxon>Diversisporales</taxon>
        <taxon>Gigasporaceae</taxon>
        <taxon>Gigaspora</taxon>
    </lineage>
</organism>
<gene>
    <name evidence="2" type="ORF">C2G38_91429</name>
</gene>
<feature type="transmembrane region" description="Helical" evidence="1">
    <location>
        <begin position="62"/>
        <end position="83"/>
    </location>
</feature>
<comment type="caution">
    <text evidence="2">The sequence shown here is derived from an EMBL/GenBank/DDBJ whole genome shotgun (WGS) entry which is preliminary data.</text>
</comment>
<feature type="transmembrane region" description="Helical" evidence="1">
    <location>
        <begin position="89"/>
        <end position="112"/>
    </location>
</feature>
<dbReference type="Proteomes" id="UP000266673">
    <property type="component" value="Unassembled WGS sequence"/>
</dbReference>
<keyword evidence="1" id="KW-0472">Membrane</keyword>
<name>A0A397VWW6_9GLOM</name>
<dbReference type="Gene3D" id="1.20.120.1770">
    <property type="match status" value="1"/>
</dbReference>
<keyword evidence="1" id="KW-1133">Transmembrane helix</keyword>
<feature type="transmembrane region" description="Helical" evidence="1">
    <location>
        <begin position="26"/>
        <end position="50"/>
    </location>
</feature>
<sequence>MLFRVNFYNSEISSATSTDLQRIVKFIHGCGMFFTWCILFPISILIVRYWKHHNQHLKAHRFIQLVGGISVSAFGAAAISTVVQTQTPHAWTGLMIYALSFAELGLGLIAMWGQTSVVSVNKVCFCI</sequence>
<evidence type="ECO:0000313" key="2">
    <source>
        <dbReference type="EMBL" id="RIB27075.1"/>
    </source>
</evidence>
<reference evidence="2 3" key="1">
    <citation type="submission" date="2018-06" db="EMBL/GenBank/DDBJ databases">
        <title>Comparative genomics reveals the genomic features of Rhizophagus irregularis, R. cerebriforme, R. diaphanum and Gigaspora rosea, and their symbiotic lifestyle signature.</title>
        <authorList>
            <person name="Morin E."/>
            <person name="San Clemente H."/>
            <person name="Chen E.C.H."/>
            <person name="De La Providencia I."/>
            <person name="Hainaut M."/>
            <person name="Kuo A."/>
            <person name="Kohler A."/>
            <person name="Murat C."/>
            <person name="Tang N."/>
            <person name="Roy S."/>
            <person name="Loubradou J."/>
            <person name="Henrissat B."/>
            <person name="Grigoriev I.V."/>
            <person name="Corradi N."/>
            <person name="Roux C."/>
            <person name="Martin F.M."/>
        </authorList>
    </citation>
    <scope>NUCLEOTIDE SEQUENCE [LARGE SCALE GENOMIC DNA]</scope>
    <source>
        <strain evidence="2 3">DAOM 194757</strain>
    </source>
</reference>
<evidence type="ECO:0000313" key="3">
    <source>
        <dbReference type="Proteomes" id="UP000266673"/>
    </source>
</evidence>
<dbReference type="AlphaFoldDB" id="A0A397VWW6"/>
<evidence type="ECO:0008006" key="4">
    <source>
        <dbReference type="Google" id="ProtNLM"/>
    </source>
</evidence>
<keyword evidence="1" id="KW-0812">Transmembrane</keyword>
<dbReference type="EMBL" id="QKWP01000111">
    <property type="protein sequence ID" value="RIB27075.1"/>
    <property type="molecule type" value="Genomic_DNA"/>
</dbReference>
<dbReference type="STRING" id="44941.A0A397VWW6"/>
<dbReference type="OrthoDB" id="2370087at2759"/>
<keyword evidence="3" id="KW-1185">Reference proteome</keyword>
<protein>
    <recommendedName>
        <fullName evidence="4">Cytochrome b561 domain-containing protein</fullName>
    </recommendedName>
</protein>